<dbReference type="PROSITE" id="PS51257">
    <property type="entry name" value="PROKAR_LIPOPROTEIN"/>
    <property type="match status" value="1"/>
</dbReference>
<organism evidence="3 5">
    <name type="scientific">Azotobacter beijerinckii</name>
    <dbReference type="NCBI Taxonomy" id="170623"/>
    <lineage>
        <taxon>Bacteria</taxon>
        <taxon>Pseudomonadati</taxon>
        <taxon>Pseudomonadota</taxon>
        <taxon>Gammaproteobacteria</taxon>
        <taxon>Pseudomonadales</taxon>
        <taxon>Pseudomonadaceae</taxon>
        <taxon>Azotobacter</taxon>
    </lineage>
</organism>
<protein>
    <recommendedName>
        <fullName evidence="1">Serine aminopeptidase S33 domain-containing protein</fullName>
    </recommendedName>
</protein>
<dbReference type="Proteomes" id="UP000199250">
    <property type="component" value="Unassembled WGS sequence"/>
</dbReference>
<name>A0A1H6UXX5_9GAMM</name>
<dbReference type="RefSeq" id="WP_090731675.1">
    <property type="nucleotide sequence ID" value="NZ_FNYO01000003.1"/>
</dbReference>
<evidence type="ECO:0000313" key="5">
    <source>
        <dbReference type="Proteomes" id="UP000199250"/>
    </source>
</evidence>
<evidence type="ECO:0000259" key="1">
    <source>
        <dbReference type="Pfam" id="PF12146"/>
    </source>
</evidence>
<sequence>MSRPGRALWLMLLGLALAGTGCSALLFYPEPGQPITPQAAGLDYRDVYFSAADGTRLHAWWLPAKAGTAVKGTVLHLHGNGGNLAWHLGGSWWLPKRGWQVLLLDYRGYGLSEGSPALPEVYRDLEAAFAWLERELAVRGKPLAVLGQSLGGALAVHFLAQQPPRRAQVSALVLDGVPASYREVARHLLAGGWLTWPLQVPLSWLVPDGDSAVAAMPELQGLPVLIYHSRDDSLVPLANGLRLYQAALPPRRFQLTRGEHVQTFGEPAWRALMLRFLADPRGTSALAKPSLDEISR</sequence>
<dbReference type="STRING" id="170623.SAMN04244579_00415"/>
<dbReference type="EMBL" id="FNYO01000003">
    <property type="protein sequence ID" value="SEI42934.1"/>
    <property type="molecule type" value="Genomic_DNA"/>
</dbReference>
<dbReference type="InterPro" id="IPR000073">
    <property type="entry name" value="AB_hydrolase_1"/>
</dbReference>
<dbReference type="Gene3D" id="3.40.50.1820">
    <property type="entry name" value="alpha/beta hydrolase"/>
    <property type="match status" value="1"/>
</dbReference>
<evidence type="ECO:0000313" key="2">
    <source>
        <dbReference type="EMBL" id="SEI42934.1"/>
    </source>
</evidence>
<dbReference type="SUPFAM" id="SSF53474">
    <property type="entry name" value="alpha/beta-Hydrolases"/>
    <property type="match status" value="1"/>
</dbReference>
<evidence type="ECO:0000313" key="4">
    <source>
        <dbReference type="Proteomes" id="UP000199005"/>
    </source>
</evidence>
<dbReference type="InterPro" id="IPR029058">
    <property type="entry name" value="AB_hydrolase_fold"/>
</dbReference>
<reference evidence="4 5" key="1">
    <citation type="submission" date="2016-10" db="EMBL/GenBank/DDBJ databases">
        <authorList>
            <person name="de Groot N.N."/>
        </authorList>
    </citation>
    <scope>NUCLEOTIDE SEQUENCE [LARGE SCALE GENOMIC DNA]</scope>
    <source>
        <strain evidence="2 4">DSM 1041</strain>
        <strain evidence="3 5">DSM 373</strain>
    </source>
</reference>
<accession>A0A1H6UXX5</accession>
<dbReference type="Pfam" id="PF12146">
    <property type="entry name" value="Hydrolase_4"/>
    <property type="match status" value="1"/>
</dbReference>
<dbReference type="PANTHER" id="PTHR12277">
    <property type="entry name" value="ALPHA/BETA HYDROLASE DOMAIN-CONTAINING PROTEIN"/>
    <property type="match status" value="1"/>
</dbReference>
<dbReference type="AlphaFoldDB" id="A0A1H6UXX5"/>
<proteinExistence type="predicted"/>
<evidence type="ECO:0000313" key="3">
    <source>
        <dbReference type="EMBL" id="SEI97229.1"/>
    </source>
</evidence>
<dbReference type="InterPro" id="IPR022742">
    <property type="entry name" value="Hydrolase_4"/>
</dbReference>
<dbReference type="Proteomes" id="UP000199005">
    <property type="component" value="Unassembled WGS sequence"/>
</dbReference>
<dbReference type="OrthoDB" id="9798884at2"/>
<gene>
    <name evidence="3" type="ORF">SAMN04244572_02292</name>
    <name evidence="2" type="ORF">SAMN04244579_00415</name>
</gene>
<dbReference type="PRINTS" id="PR00111">
    <property type="entry name" value="ABHYDROLASE"/>
</dbReference>
<dbReference type="EMBL" id="FNYQ01000035">
    <property type="protein sequence ID" value="SEI97229.1"/>
    <property type="molecule type" value="Genomic_DNA"/>
</dbReference>
<feature type="domain" description="Serine aminopeptidase S33" evidence="1">
    <location>
        <begin position="70"/>
        <end position="174"/>
    </location>
</feature>
<dbReference type="PANTHER" id="PTHR12277:SF81">
    <property type="entry name" value="PROTEIN ABHD13"/>
    <property type="match status" value="1"/>
</dbReference>